<evidence type="ECO:0000256" key="3">
    <source>
        <dbReference type="ARBA" id="ARBA00022966"/>
    </source>
</evidence>
<evidence type="ECO:0000259" key="11">
    <source>
        <dbReference type="SMART" id="SM01361"/>
    </source>
</evidence>
<keyword evidence="13" id="KW-1185">Reference proteome</keyword>
<evidence type="ECO:0000313" key="12">
    <source>
        <dbReference type="EMBL" id="EDV30666.2"/>
    </source>
</evidence>
<feature type="domain" description="Alpha-2-macroglobulin" evidence="10">
    <location>
        <begin position="491"/>
        <end position="582"/>
    </location>
</feature>
<evidence type="ECO:0000313" key="13">
    <source>
        <dbReference type="Proteomes" id="UP000007801"/>
    </source>
</evidence>
<dbReference type="SMART" id="SM01419">
    <property type="entry name" value="Thiol-ester_cl"/>
    <property type="match status" value="1"/>
</dbReference>
<dbReference type="SMR" id="B3ML08"/>
<dbReference type="SUPFAM" id="SSF49410">
    <property type="entry name" value="Alpha-macroglobulin receptor domain"/>
    <property type="match status" value="1"/>
</dbReference>
<dbReference type="SUPFAM" id="SSF48239">
    <property type="entry name" value="Terpenoid cyclases/Protein prenyltransferases"/>
    <property type="match status" value="1"/>
</dbReference>
<evidence type="ECO:0000259" key="9">
    <source>
        <dbReference type="SMART" id="SM01359"/>
    </source>
</evidence>
<dbReference type="SMART" id="SM01359">
    <property type="entry name" value="A2M_N_2"/>
    <property type="match status" value="1"/>
</dbReference>
<dbReference type="EMBL" id="CH902620">
    <property type="protein sequence ID" value="EDV30666.2"/>
    <property type="molecule type" value="Genomic_DNA"/>
</dbReference>
<reference evidence="12 13" key="1">
    <citation type="journal article" date="2007" name="Nature">
        <title>Evolution of genes and genomes on the Drosophila phylogeny.</title>
        <authorList>
            <consortium name="Drosophila 12 Genomes Consortium"/>
            <person name="Clark A.G."/>
            <person name="Eisen M.B."/>
            <person name="Smith D.R."/>
            <person name="Bergman C.M."/>
            <person name="Oliver B."/>
            <person name="Markow T.A."/>
            <person name="Kaufman T.C."/>
            <person name="Kellis M."/>
            <person name="Gelbart W."/>
            <person name="Iyer V.N."/>
            <person name="Pollard D.A."/>
            <person name="Sackton T.B."/>
            <person name="Larracuente A.M."/>
            <person name="Singh N.D."/>
            <person name="Abad J.P."/>
            <person name="Abt D.N."/>
            <person name="Adryan B."/>
            <person name="Aguade M."/>
            <person name="Akashi H."/>
            <person name="Anderson W.W."/>
            <person name="Aquadro C.F."/>
            <person name="Ardell D.H."/>
            <person name="Arguello R."/>
            <person name="Artieri C.G."/>
            <person name="Barbash D.A."/>
            <person name="Barker D."/>
            <person name="Barsanti P."/>
            <person name="Batterham P."/>
            <person name="Batzoglou S."/>
            <person name="Begun D."/>
            <person name="Bhutkar A."/>
            <person name="Blanco E."/>
            <person name="Bosak S.A."/>
            <person name="Bradley R.K."/>
            <person name="Brand A.D."/>
            <person name="Brent M.R."/>
            <person name="Brooks A.N."/>
            <person name="Brown R.H."/>
            <person name="Butlin R.K."/>
            <person name="Caggese C."/>
            <person name="Calvi B.R."/>
            <person name="Bernardo de Carvalho A."/>
            <person name="Caspi A."/>
            <person name="Castrezana S."/>
            <person name="Celniker S.E."/>
            <person name="Chang J.L."/>
            <person name="Chapple C."/>
            <person name="Chatterji S."/>
            <person name="Chinwalla A."/>
            <person name="Civetta A."/>
            <person name="Clifton S.W."/>
            <person name="Comeron J.M."/>
            <person name="Costello J.C."/>
            <person name="Coyne J.A."/>
            <person name="Daub J."/>
            <person name="David R.G."/>
            <person name="Delcher A.L."/>
            <person name="Delehaunty K."/>
            <person name="Do C.B."/>
            <person name="Ebling H."/>
            <person name="Edwards K."/>
            <person name="Eickbush T."/>
            <person name="Evans J.D."/>
            <person name="Filipski A."/>
            <person name="Findeiss S."/>
            <person name="Freyhult E."/>
            <person name="Fulton L."/>
            <person name="Fulton R."/>
            <person name="Garcia A.C."/>
            <person name="Gardiner A."/>
            <person name="Garfield D.A."/>
            <person name="Garvin B.E."/>
            <person name="Gibson G."/>
            <person name="Gilbert D."/>
            <person name="Gnerre S."/>
            <person name="Godfrey J."/>
            <person name="Good R."/>
            <person name="Gotea V."/>
            <person name="Gravely B."/>
            <person name="Greenberg A.J."/>
            <person name="Griffiths-Jones S."/>
            <person name="Gross S."/>
            <person name="Guigo R."/>
            <person name="Gustafson E.A."/>
            <person name="Haerty W."/>
            <person name="Hahn M.W."/>
            <person name="Halligan D.L."/>
            <person name="Halpern A.L."/>
            <person name="Halter G.M."/>
            <person name="Han M.V."/>
            <person name="Heger A."/>
            <person name="Hillier L."/>
            <person name="Hinrichs A.S."/>
            <person name="Holmes I."/>
            <person name="Hoskins R.A."/>
            <person name="Hubisz M.J."/>
            <person name="Hultmark D."/>
            <person name="Huntley M.A."/>
            <person name="Jaffe D.B."/>
            <person name="Jagadeeshan S."/>
            <person name="Jeck W.R."/>
            <person name="Johnson J."/>
            <person name="Jones C.D."/>
            <person name="Jordan W.C."/>
            <person name="Karpen G.H."/>
            <person name="Kataoka E."/>
            <person name="Keightley P.D."/>
            <person name="Kheradpour P."/>
            <person name="Kirkness E.F."/>
            <person name="Koerich L.B."/>
            <person name="Kristiansen K."/>
            <person name="Kudrna D."/>
            <person name="Kulathinal R.J."/>
            <person name="Kumar S."/>
            <person name="Kwok R."/>
            <person name="Lander E."/>
            <person name="Langley C.H."/>
            <person name="Lapoint R."/>
            <person name="Lazzaro B.P."/>
            <person name="Lee S.J."/>
            <person name="Levesque L."/>
            <person name="Li R."/>
            <person name="Lin C.F."/>
            <person name="Lin M.F."/>
            <person name="Lindblad-Toh K."/>
            <person name="Llopart A."/>
            <person name="Long M."/>
            <person name="Low L."/>
            <person name="Lozovsky E."/>
            <person name="Lu J."/>
            <person name="Luo M."/>
            <person name="Machado C.A."/>
            <person name="Makalowski W."/>
            <person name="Marzo M."/>
            <person name="Matsuda M."/>
            <person name="Matzkin L."/>
            <person name="McAllister B."/>
            <person name="McBride C.S."/>
            <person name="McKernan B."/>
            <person name="McKernan K."/>
            <person name="Mendez-Lago M."/>
            <person name="Minx P."/>
            <person name="Mollenhauer M.U."/>
            <person name="Montooth K."/>
            <person name="Mount S.M."/>
            <person name="Mu X."/>
            <person name="Myers E."/>
            <person name="Negre B."/>
            <person name="Newfeld S."/>
            <person name="Nielsen R."/>
            <person name="Noor M.A."/>
            <person name="O'Grady P."/>
            <person name="Pachter L."/>
            <person name="Papaceit M."/>
            <person name="Parisi M.J."/>
            <person name="Parisi M."/>
            <person name="Parts L."/>
            <person name="Pedersen J.S."/>
            <person name="Pesole G."/>
            <person name="Phillippy A.M."/>
            <person name="Ponting C.P."/>
            <person name="Pop M."/>
            <person name="Porcelli D."/>
            <person name="Powell J.R."/>
            <person name="Prohaska S."/>
            <person name="Pruitt K."/>
            <person name="Puig M."/>
            <person name="Quesneville H."/>
            <person name="Ram K.R."/>
            <person name="Rand D."/>
            <person name="Rasmussen M.D."/>
            <person name="Reed L.K."/>
            <person name="Reenan R."/>
            <person name="Reily A."/>
            <person name="Remington K.A."/>
            <person name="Rieger T.T."/>
            <person name="Ritchie M.G."/>
            <person name="Robin C."/>
            <person name="Rogers Y.H."/>
            <person name="Rohde C."/>
            <person name="Rozas J."/>
            <person name="Rubenfield M.J."/>
            <person name="Ruiz A."/>
            <person name="Russo S."/>
            <person name="Salzberg S.L."/>
            <person name="Sanchez-Gracia A."/>
            <person name="Saranga D.J."/>
            <person name="Sato H."/>
            <person name="Schaeffer S.W."/>
            <person name="Schatz M.C."/>
            <person name="Schlenke T."/>
            <person name="Schwartz R."/>
            <person name="Segarra C."/>
            <person name="Singh R.S."/>
            <person name="Sirot L."/>
            <person name="Sirota M."/>
            <person name="Sisneros N.B."/>
            <person name="Smith C.D."/>
            <person name="Smith T.F."/>
            <person name="Spieth J."/>
            <person name="Stage D.E."/>
            <person name="Stark A."/>
            <person name="Stephan W."/>
            <person name="Strausberg R.L."/>
            <person name="Strempel S."/>
            <person name="Sturgill D."/>
            <person name="Sutton G."/>
            <person name="Sutton G.G."/>
            <person name="Tao W."/>
            <person name="Teichmann S."/>
            <person name="Tobari Y.N."/>
            <person name="Tomimura Y."/>
            <person name="Tsolas J.M."/>
            <person name="Valente V.L."/>
            <person name="Venter E."/>
            <person name="Venter J.C."/>
            <person name="Vicario S."/>
            <person name="Vieira F.G."/>
            <person name="Vilella A.J."/>
            <person name="Villasante A."/>
            <person name="Walenz B."/>
            <person name="Wang J."/>
            <person name="Wasserman M."/>
            <person name="Watts T."/>
            <person name="Wilson D."/>
            <person name="Wilson R.K."/>
            <person name="Wing R.A."/>
            <person name="Wolfner M.F."/>
            <person name="Wong A."/>
            <person name="Wong G.K."/>
            <person name="Wu C.I."/>
            <person name="Wu G."/>
            <person name="Yamamoto D."/>
            <person name="Yang H.P."/>
            <person name="Yang S.P."/>
            <person name="Yorke J.A."/>
            <person name="Yoshida K."/>
            <person name="Zdobnov E."/>
            <person name="Zhang P."/>
            <person name="Zhang Y."/>
            <person name="Zimin A.V."/>
            <person name="Baldwin J."/>
            <person name="Abdouelleil A."/>
            <person name="Abdulkadir J."/>
            <person name="Abebe A."/>
            <person name="Abera B."/>
            <person name="Abreu J."/>
            <person name="Acer S.C."/>
            <person name="Aftuck L."/>
            <person name="Alexander A."/>
            <person name="An P."/>
            <person name="Anderson E."/>
            <person name="Anderson S."/>
            <person name="Arachi H."/>
            <person name="Azer M."/>
            <person name="Bachantsang P."/>
            <person name="Barry A."/>
            <person name="Bayul T."/>
            <person name="Berlin A."/>
            <person name="Bessette D."/>
            <person name="Bloom T."/>
            <person name="Blye J."/>
            <person name="Boguslavskiy L."/>
            <person name="Bonnet C."/>
            <person name="Boukhgalter B."/>
            <person name="Bourzgui I."/>
            <person name="Brown A."/>
            <person name="Cahill P."/>
            <person name="Channer S."/>
            <person name="Cheshatsang Y."/>
            <person name="Chuda L."/>
            <person name="Citroen M."/>
            <person name="Collymore A."/>
            <person name="Cooke P."/>
            <person name="Costello M."/>
            <person name="D'Aco K."/>
            <person name="Daza R."/>
            <person name="De Haan G."/>
            <person name="DeGray S."/>
            <person name="DeMaso C."/>
            <person name="Dhargay N."/>
            <person name="Dooley K."/>
            <person name="Dooley E."/>
            <person name="Doricent M."/>
            <person name="Dorje P."/>
            <person name="Dorjee K."/>
            <person name="Dupes A."/>
            <person name="Elong R."/>
            <person name="Falk J."/>
            <person name="Farina A."/>
            <person name="Faro S."/>
            <person name="Ferguson D."/>
            <person name="Fisher S."/>
            <person name="Foley C.D."/>
            <person name="Franke A."/>
            <person name="Friedrich D."/>
            <person name="Gadbois L."/>
            <person name="Gearin G."/>
            <person name="Gearin C.R."/>
            <person name="Giannoukos G."/>
            <person name="Goode T."/>
            <person name="Graham J."/>
            <person name="Grandbois E."/>
            <person name="Grewal S."/>
            <person name="Gyaltsen K."/>
            <person name="Hafez N."/>
            <person name="Hagos B."/>
            <person name="Hall J."/>
            <person name="Henson C."/>
            <person name="Hollinger A."/>
            <person name="Honan T."/>
            <person name="Huard M.D."/>
            <person name="Hughes L."/>
            <person name="Hurhula B."/>
            <person name="Husby M.E."/>
            <person name="Kamat A."/>
            <person name="Kanga B."/>
            <person name="Kashin S."/>
            <person name="Khazanovich D."/>
            <person name="Kisner P."/>
            <person name="Lance K."/>
            <person name="Lara M."/>
            <person name="Lee W."/>
            <person name="Lennon N."/>
            <person name="Letendre F."/>
            <person name="LeVine R."/>
            <person name="Lipovsky A."/>
            <person name="Liu X."/>
            <person name="Liu J."/>
            <person name="Liu S."/>
            <person name="Lokyitsang T."/>
            <person name="Lokyitsang Y."/>
            <person name="Lubonja R."/>
            <person name="Lui A."/>
            <person name="MacDonald P."/>
            <person name="Magnisalis V."/>
            <person name="Maru K."/>
            <person name="Matthews C."/>
            <person name="McCusker W."/>
            <person name="McDonough S."/>
            <person name="Mehta T."/>
            <person name="Meldrim J."/>
            <person name="Meneus L."/>
            <person name="Mihai O."/>
            <person name="Mihalev A."/>
            <person name="Mihova T."/>
            <person name="Mittelman R."/>
            <person name="Mlenga V."/>
            <person name="Montmayeur A."/>
            <person name="Mulrain L."/>
            <person name="Navidi A."/>
            <person name="Naylor J."/>
            <person name="Negash T."/>
            <person name="Nguyen T."/>
            <person name="Nguyen N."/>
            <person name="Nicol R."/>
            <person name="Norbu C."/>
            <person name="Norbu N."/>
            <person name="Novod N."/>
            <person name="O'Neill B."/>
            <person name="Osman S."/>
            <person name="Markiewicz E."/>
            <person name="Oyono O.L."/>
            <person name="Patti C."/>
            <person name="Phunkhang P."/>
            <person name="Pierre F."/>
            <person name="Priest M."/>
            <person name="Raghuraman S."/>
            <person name="Rege F."/>
            <person name="Reyes R."/>
            <person name="Rise C."/>
            <person name="Rogov P."/>
            <person name="Ross K."/>
            <person name="Ryan E."/>
            <person name="Settipalli S."/>
            <person name="Shea T."/>
            <person name="Sherpa N."/>
            <person name="Shi L."/>
            <person name="Shih D."/>
            <person name="Sparrow T."/>
            <person name="Spaulding J."/>
            <person name="Stalker J."/>
            <person name="Stange-Thomann N."/>
            <person name="Stavropoulos S."/>
            <person name="Stone C."/>
            <person name="Strader C."/>
            <person name="Tesfaye S."/>
            <person name="Thomson T."/>
            <person name="Thoulutsang Y."/>
            <person name="Thoulutsang D."/>
            <person name="Topham K."/>
            <person name="Topping I."/>
            <person name="Tsamla T."/>
            <person name="Vassiliev H."/>
            <person name="Vo A."/>
            <person name="Wangchuk T."/>
            <person name="Wangdi T."/>
            <person name="Weiand M."/>
            <person name="Wilkinson J."/>
            <person name="Wilson A."/>
            <person name="Yadav S."/>
            <person name="Young G."/>
            <person name="Yu Q."/>
            <person name="Zembek L."/>
            <person name="Zhong D."/>
            <person name="Zimmer A."/>
            <person name="Zwirko Z."/>
            <person name="Jaffe D.B."/>
            <person name="Alvarez P."/>
            <person name="Brockman W."/>
            <person name="Butler J."/>
            <person name="Chin C."/>
            <person name="Gnerre S."/>
            <person name="Grabherr M."/>
            <person name="Kleber M."/>
            <person name="Mauceli E."/>
            <person name="MacCallum I."/>
        </authorList>
    </citation>
    <scope>NUCLEOTIDE SEQUENCE [LARGE SCALE GENOMIC DNA]</scope>
    <source>
        <strain evidence="13">Tucson 14024-0371.13</strain>
    </source>
</reference>
<dbReference type="HOGENOM" id="CLU_001634_5_3_1"/>
<dbReference type="Pfam" id="PF07678">
    <property type="entry name" value="TED_complement"/>
    <property type="match status" value="1"/>
</dbReference>
<dbReference type="Pfam" id="PF07703">
    <property type="entry name" value="A2M_BRD"/>
    <property type="match status" value="1"/>
</dbReference>
<dbReference type="InterPro" id="IPR009048">
    <property type="entry name" value="A-macroglobulin_rcpt-bd"/>
</dbReference>
<dbReference type="SMART" id="SM01361">
    <property type="entry name" value="A2M_recep"/>
    <property type="match status" value="1"/>
</dbReference>
<dbReference type="Proteomes" id="UP000007801">
    <property type="component" value="Unassembled WGS sequence"/>
</dbReference>
<evidence type="ECO:0000256" key="8">
    <source>
        <dbReference type="ARBA" id="ARBA00078071"/>
    </source>
</evidence>
<comment type="function">
    <text evidence="6">Binds covalently through a thioester bond to the pathogen surface resulting in pathogen clearance.</text>
</comment>
<dbReference type="eggNOG" id="KOG1366">
    <property type="taxonomic scope" value="Eukaryota"/>
</dbReference>
<keyword evidence="1" id="KW-0732">Signal</keyword>
<dbReference type="InterPro" id="IPR013783">
    <property type="entry name" value="Ig-like_fold"/>
</dbReference>
<dbReference type="GO" id="GO:0004866">
    <property type="term" value="F:endopeptidase inhibitor activity"/>
    <property type="evidence" value="ECO:0007669"/>
    <property type="project" value="InterPro"/>
</dbReference>
<evidence type="ECO:0000256" key="6">
    <source>
        <dbReference type="ARBA" id="ARBA00057615"/>
    </source>
</evidence>
<dbReference type="KEGG" id="dan:6497784"/>
<feature type="domain" description="Alpha-2-macroglobulin bait region" evidence="9">
    <location>
        <begin position="300"/>
        <end position="448"/>
    </location>
</feature>
<comment type="subunit">
    <text evidence="7">Heterodimer of a TEP1-N chain and an TEP1-C chain non-covalently linked. Forms a complex composed of TEP1-N and TEP1-C heterodimer, LRIM1 and APL1C; the interaction stabilizes TEP1-N and TEP1-C heterodimer, prevents its binding to tissues while circulating in the hemolymph and protects the thioester bond from hydrolysis. Mature TEP1 and to a lesser extent full-length TEP1 interact with SPCLIP1; the interaction is induced by microbial infection.</text>
</comment>
<dbReference type="InterPro" id="IPR041555">
    <property type="entry name" value="MG3"/>
</dbReference>
<dbReference type="Gene3D" id="1.50.10.20">
    <property type="match status" value="1"/>
</dbReference>
<dbReference type="OrthoDB" id="9998011at2759"/>
<evidence type="ECO:0000256" key="1">
    <source>
        <dbReference type="ARBA" id="ARBA00022729"/>
    </source>
</evidence>
<accession>B3ML08</accession>
<evidence type="ECO:0000256" key="7">
    <source>
        <dbReference type="ARBA" id="ARBA00063781"/>
    </source>
</evidence>
<dbReference type="InterPro" id="IPR001599">
    <property type="entry name" value="Macroglobln_a2"/>
</dbReference>
<name>B3ML08_DROAN</name>
<dbReference type="InterPro" id="IPR008930">
    <property type="entry name" value="Terpenoid_cyclase/PrenylTrfase"/>
</dbReference>
<dbReference type="Pfam" id="PF17791">
    <property type="entry name" value="MG3"/>
    <property type="match status" value="1"/>
</dbReference>
<dbReference type="Gene3D" id="2.60.40.1940">
    <property type="match status" value="1"/>
</dbReference>
<keyword evidence="2" id="KW-0391">Immunity</keyword>
<dbReference type="Gene3D" id="2.60.40.2950">
    <property type="match status" value="1"/>
</dbReference>
<dbReference type="STRING" id="7217.B3ML08"/>
<evidence type="ECO:0000256" key="5">
    <source>
        <dbReference type="ARBA" id="ARBA00023180"/>
    </source>
</evidence>
<dbReference type="Gene3D" id="2.60.40.10">
    <property type="entry name" value="Immunoglobulins"/>
    <property type="match status" value="2"/>
</dbReference>
<dbReference type="GO" id="GO:0005615">
    <property type="term" value="C:extracellular space"/>
    <property type="evidence" value="ECO:0007669"/>
    <property type="project" value="InterPro"/>
</dbReference>
<protein>
    <recommendedName>
        <fullName evidence="8">TEP1-F</fullName>
    </recommendedName>
</protein>
<dbReference type="InterPro" id="IPR011625">
    <property type="entry name" value="A2M_N_BRD"/>
</dbReference>
<sequence length="1203" mass="133517">MTFNVAVALHSARGSCSVIATLSGPLYQKTEEVQIQPMTTRTIPFKVEQLPEGDYQLTVEGSGSVEFKKVAKLKAVVEKPSIYVQTDKATYKPKDLVQFRVLFLDRNTKPATIQKPISILVTDGAQNRIHEWNDITPVMGVFSGKLQLSDQPVLGTWQFVVSVQDEALEKKSFQVDKYVLPKFEVIVETPKNIFASAGTITAFIIARYTFGKAVKGKATISIEGSTQEHTIDINGKTSLKIPFADSMKSPIKIVAVVTEDLTDLKQNGSAYVTLHPYQYRLEPYQWPTKFKPGENFNFTVLVKNVDDSPAIDLKNKIKYTISCCNISRTYEEPVRNGIANKIMTMPDIQYRACNTYCGLFAYDRRKGTLKMTVEFNLIPEATFYVYSFKGEEMLMDMKTITFENDFGNSIQIAGPNNVLPGENVTLTVKTQPESFVGLLGVDQSVILLRSGNDLSHEGIFKELGDIIIPARPGSTSSEVSAPLPRKHFPETWLFEDLTEMQGDVAHLERKIPDTITSWIITGFSLNPNTGIALTKDATKIRTFKPFFVSTNLPYSVKRGEIISIPVLVFNYMDEPANTRVEMDNSDEEYDFAEATSSNAQSNLKREKKLQIAANSSRSISFMIRPKNVGLTILKISAISQLAGDSIHQPLNVEADGVTKYINQPFVINLARRSRRSAPTTGWEFERELKVDIPKNAVPGSVIARVGMGGDIQAPVIDGLGKLVRLPYGCGEQNMINFAPNILVLRYLDATVQSDPQLAALAGKYLTTGYQRQLTYKHSNGAFSTWGRGEGITWLTAYVIRFLYLAKPYTYVDPNVLKTGLGFLASRASGSGIFFERGSLFSPKYMDSLALNSFVLLTFLEIKENADYSFVINNAVTFVANAAEKSRNEYSLAIAALALKMNKHEKSTSILDKLDFMANRRDDLVWWSTGVETTAYVLLAMLENGWTHNPPAVAAWLIKQRNSNGGFGSSQDTVVAVQALTKYALAAKFERPNMNIEVELPSNKTYSPAIFSINPANSLKLQTYTLPKKIYKGSFRAAGQGTGMGQLSIQYNVAAREPHANFKIIPTVQSSSNHQMVLRVCGEYTPEDEGKSTNMVLMEIQLPSGFEIDGNGIANIRSVDRVKLVETKNEDTQVIVYFDNLKPHQPICVTVTAARTHAVAQQKPSYVKLSDYYAPNLSTVEYYDFGASFCDICEGSSCGNKCSL</sequence>
<dbReference type="AlphaFoldDB" id="B3ML08"/>
<dbReference type="Gene3D" id="2.20.130.20">
    <property type="match status" value="1"/>
</dbReference>
<dbReference type="InterPro" id="IPR047565">
    <property type="entry name" value="Alpha-macroglob_thiol-ester_cl"/>
</dbReference>
<dbReference type="SMART" id="SM01360">
    <property type="entry name" value="A2M"/>
    <property type="match status" value="1"/>
</dbReference>
<dbReference type="InterPro" id="IPR050473">
    <property type="entry name" value="A2M/Complement_sys"/>
</dbReference>
<dbReference type="GO" id="GO:0045087">
    <property type="term" value="P:innate immune response"/>
    <property type="evidence" value="ECO:0007669"/>
    <property type="project" value="EnsemblMetazoa"/>
</dbReference>
<keyword evidence="3" id="KW-0882">Thioester bond</keyword>
<dbReference type="Gene3D" id="2.60.40.690">
    <property type="entry name" value="Alpha-macroglobulin, receptor-binding domain"/>
    <property type="match status" value="1"/>
</dbReference>
<dbReference type="InterPro" id="IPR011626">
    <property type="entry name" value="Alpha-macroglobulin_TED"/>
</dbReference>
<gene>
    <name evidence="12" type="primary">Dana\GF14969</name>
    <name evidence="12" type="synonym">dana_GLEANR_15735</name>
    <name evidence="12" type="ORF">GF14969</name>
</gene>
<feature type="domain" description="Alpha-macroglobulin receptor-binding" evidence="11">
    <location>
        <begin position="1092"/>
        <end position="1182"/>
    </location>
</feature>
<dbReference type="InterPro" id="IPR002890">
    <property type="entry name" value="MG2"/>
</dbReference>
<dbReference type="Pfam" id="PF00207">
    <property type="entry name" value="A2M"/>
    <property type="match status" value="1"/>
</dbReference>
<dbReference type="InterPro" id="IPR019742">
    <property type="entry name" value="MacrogloblnA2_CS"/>
</dbReference>
<dbReference type="Gene3D" id="2.60.120.1540">
    <property type="match status" value="1"/>
</dbReference>
<organism evidence="12 13">
    <name type="scientific">Drosophila ananassae</name>
    <name type="common">Fruit fly</name>
    <dbReference type="NCBI Taxonomy" id="7217"/>
    <lineage>
        <taxon>Eukaryota</taxon>
        <taxon>Metazoa</taxon>
        <taxon>Ecdysozoa</taxon>
        <taxon>Arthropoda</taxon>
        <taxon>Hexapoda</taxon>
        <taxon>Insecta</taxon>
        <taxon>Pterygota</taxon>
        <taxon>Neoptera</taxon>
        <taxon>Endopterygota</taxon>
        <taxon>Diptera</taxon>
        <taxon>Brachycera</taxon>
        <taxon>Muscomorpha</taxon>
        <taxon>Ephydroidea</taxon>
        <taxon>Drosophilidae</taxon>
        <taxon>Drosophila</taxon>
        <taxon>Sophophora</taxon>
    </lineage>
</organism>
<dbReference type="FunFam" id="2.60.40.1930:FF:000001">
    <property type="entry name" value="CD109 isoform 3"/>
    <property type="match status" value="1"/>
</dbReference>
<dbReference type="Gene3D" id="6.20.50.160">
    <property type="match status" value="1"/>
</dbReference>
<evidence type="ECO:0000259" key="10">
    <source>
        <dbReference type="SMART" id="SM01360"/>
    </source>
</evidence>
<evidence type="ECO:0000256" key="4">
    <source>
        <dbReference type="ARBA" id="ARBA00023157"/>
    </source>
</evidence>
<dbReference type="FunFam" id="2.60.40.10:FF:000155">
    <property type="entry name" value="complement C3 isoform X1"/>
    <property type="match status" value="1"/>
</dbReference>
<dbReference type="Pfam" id="PF07677">
    <property type="entry name" value="A2M_recep"/>
    <property type="match status" value="1"/>
</dbReference>
<dbReference type="InParanoid" id="B3ML08"/>
<keyword evidence="5" id="KW-0325">Glycoprotein</keyword>
<dbReference type="PANTHER" id="PTHR11412:SF136">
    <property type="entry name" value="CD109 ANTIGEN"/>
    <property type="match status" value="1"/>
</dbReference>
<dbReference type="InterPro" id="IPR036595">
    <property type="entry name" value="A-macroglobulin_rcpt-bd_sf"/>
</dbReference>
<dbReference type="Pfam" id="PF01835">
    <property type="entry name" value="MG2"/>
    <property type="match status" value="1"/>
</dbReference>
<dbReference type="PANTHER" id="PTHR11412">
    <property type="entry name" value="MACROGLOBULIN / COMPLEMENT"/>
    <property type="match status" value="1"/>
</dbReference>
<evidence type="ECO:0000256" key="2">
    <source>
        <dbReference type="ARBA" id="ARBA00022859"/>
    </source>
</evidence>
<keyword evidence="4" id="KW-1015">Disulfide bond</keyword>
<dbReference type="Gene3D" id="2.60.40.1930">
    <property type="match status" value="1"/>
</dbReference>
<dbReference type="PROSITE" id="PS00477">
    <property type="entry name" value="ALPHA_2_MACROGLOBULIN"/>
    <property type="match status" value="1"/>
</dbReference>
<proteinExistence type="predicted"/>